<proteinExistence type="predicted"/>
<dbReference type="Pfam" id="PF01904">
    <property type="entry name" value="DUF72"/>
    <property type="match status" value="1"/>
</dbReference>
<keyword evidence="2" id="KW-1185">Reference proteome</keyword>
<dbReference type="PANTHER" id="PTHR30348:SF13">
    <property type="entry name" value="UPF0759 PROTEIN YUNF"/>
    <property type="match status" value="1"/>
</dbReference>
<dbReference type="SUPFAM" id="SSF117396">
    <property type="entry name" value="TM1631-like"/>
    <property type="match status" value="1"/>
</dbReference>
<protein>
    <submittedName>
        <fullName evidence="1">DUF72 domain-containing protein</fullName>
    </submittedName>
</protein>
<evidence type="ECO:0000313" key="1">
    <source>
        <dbReference type="EMBL" id="WDZ82552.1"/>
    </source>
</evidence>
<dbReference type="InterPro" id="IPR036520">
    <property type="entry name" value="UPF0759_sf"/>
</dbReference>
<dbReference type="EMBL" id="CP118615">
    <property type="protein sequence ID" value="WDZ82552.1"/>
    <property type="molecule type" value="Genomic_DNA"/>
</dbReference>
<dbReference type="PANTHER" id="PTHR30348">
    <property type="entry name" value="UNCHARACTERIZED PROTEIN YECE"/>
    <property type="match status" value="1"/>
</dbReference>
<reference evidence="1 2" key="1">
    <citation type="submission" date="2023-02" db="EMBL/GenBank/DDBJ databases">
        <authorList>
            <person name="Mo P."/>
        </authorList>
    </citation>
    <scope>NUCLEOTIDE SEQUENCE [LARGE SCALE GENOMIC DNA]</scope>
    <source>
        <strain evidence="1 2">HUAS 3</strain>
    </source>
</reference>
<gene>
    <name evidence="1" type="ORF">PVK37_18935</name>
</gene>
<accession>A0ABY7ZHT8</accession>
<dbReference type="Proteomes" id="UP001219605">
    <property type="component" value="Chromosome"/>
</dbReference>
<dbReference type="InterPro" id="IPR002763">
    <property type="entry name" value="DUF72"/>
</dbReference>
<organism evidence="1 2">
    <name type="scientific">Micromonospora cathayae</name>
    <dbReference type="NCBI Taxonomy" id="3028804"/>
    <lineage>
        <taxon>Bacteria</taxon>
        <taxon>Bacillati</taxon>
        <taxon>Actinomycetota</taxon>
        <taxon>Actinomycetes</taxon>
        <taxon>Micromonosporales</taxon>
        <taxon>Micromonosporaceae</taxon>
        <taxon>Micromonospora</taxon>
    </lineage>
</organism>
<evidence type="ECO:0000313" key="2">
    <source>
        <dbReference type="Proteomes" id="UP001219605"/>
    </source>
</evidence>
<name>A0ABY7ZHT8_9ACTN</name>
<sequence>MGDILVGTASWTDRTLLESGWYPAGADTPERRLAHYARCFPMVEVDATYYAPPAERTARLWADRTPAAFTFNVKAFSLLTGHPTRVSALYRDLRPETGKRTVYPGDLPAQAYEEVWTRFLSALDPLVAAGKLGVLLFQFPPWFTLRRDNKEYLVEVAGRCAPLRPAFEFRHASWFAGDNAAETLDLLRRHRLTYVCVDMPQGHRSSVPPVLAATTDLAVVRFHGHSDKWTSRDIHEKFGYRYSDRELRGWVPRLRELADRADRTHVLMNNCYRDYAQTNAATLAGLLDTAHAGPRRKGAPARRG</sequence>
<dbReference type="RefSeq" id="WP_275028811.1">
    <property type="nucleotide sequence ID" value="NZ_CP118615.1"/>
</dbReference>
<dbReference type="Gene3D" id="3.20.20.410">
    <property type="entry name" value="Protein of unknown function UPF0759"/>
    <property type="match status" value="1"/>
</dbReference>